<keyword evidence="4" id="KW-0804">Transcription</keyword>
<dbReference type="AlphaFoldDB" id="A0A4R7PD23"/>
<proteinExistence type="inferred from homology"/>
<evidence type="ECO:0000256" key="1">
    <source>
        <dbReference type="ARBA" id="ARBA00009437"/>
    </source>
</evidence>
<evidence type="ECO:0000256" key="4">
    <source>
        <dbReference type="ARBA" id="ARBA00023163"/>
    </source>
</evidence>
<evidence type="ECO:0000313" key="6">
    <source>
        <dbReference type="EMBL" id="TDU31632.1"/>
    </source>
</evidence>
<dbReference type="SUPFAM" id="SSF46785">
    <property type="entry name" value="Winged helix' DNA-binding domain"/>
    <property type="match status" value="1"/>
</dbReference>
<dbReference type="PANTHER" id="PTHR30346:SF0">
    <property type="entry name" value="HCA OPERON TRANSCRIPTIONAL ACTIVATOR HCAR"/>
    <property type="match status" value="1"/>
</dbReference>
<accession>A0A4R7PD23</accession>
<gene>
    <name evidence="6" type="ORF">DFR24_1005</name>
</gene>
<protein>
    <submittedName>
        <fullName evidence="6">DNA-binding transcriptional LysR family regulator</fullName>
    </submittedName>
</protein>
<evidence type="ECO:0000256" key="3">
    <source>
        <dbReference type="ARBA" id="ARBA00023125"/>
    </source>
</evidence>
<evidence type="ECO:0000259" key="5">
    <source>
        <dbReference type="PROSITE" id="PS50931"/>
    </source>
</evidence>
<dbReference type="InterPro" id="IPR000847">
    <property type="entry name" value="LysR_HTH_N"/>
</dbReference>
<dbReference type="Pfam" id="PF03466">
    <property type="entry name" value="LysR_substrate"/>
    <property type="match status" value="1"/>
</dbReference>
<comment type="caution">
    <text evidence="6">The sequence shown here is derived from an EMBL/GenBank/DDBJ whole genome shotgun (WGS) entry which is preliminary data.</text>
</comment>
<dbReference type="PRINTS" id="PR00039">
    <property type="entry name" value="HTHLYSR"/>
</dbReference>
<sequence length="313" mass="34991">MRVNAIEMRLLRDFVAVVEQKSFRGAALKLHVSQPPLTRHIQQLEEALGTKLLIRNARGVELTDAGAIYYEDAKNILALNAQAAERALLAGQGQVGRIDIGVFGSAMFDTIPRIIRAFRARHPRVEVAMHNLDRDSQTRALRDRRISVAFNRLFADEPDLRREVVQTERLHFALPAHHPLAARAELGLKDVVDQTLILYPHISRPSFADYVLRLFHQLGIQPGTIHEVDDLMTALSMVASGFGVTLATDSACNLRLPGIHYAPIRKADKAELDLTIVYRAGDSSTLLAAFLEVVRGLSAEQRSSARRSRRKFR</sequence>
<dbReference type="Pfam" id="PF00126">
    <property type="entry name" value="HTH_1"/>
    <property type="match status" value="1"/>
</dbReference>
<comment type="similarity">
    <text evidence="1">Belongs to the LysR transcriptional regulatory family.</text>
</comment>
<evidence type="ECO:0000313" key="7">
    <source>
        <dbReference type="Proteomes" id="UP000295341"/>
    </source>
</evidence>
<reference evidence="6 7" key="1">
    <citation type="submission" date="2019-03" db="EMBL/GenBank/DDBJ databases">
        <title>Genomic Encyclopedia of Type Strains, Phase IV (KMG-IV): sequencing the most valuable type-strain genomes for metagenomic binning, comparative biology and taxonomic classification.</title>
        <authorList>
            <person name="Goeker M."/>
        </authorList>
    </citation>
    <scope>NUCLEOTIDE SEQUENCE [LARGE SCALE GENOMIC DNA]</scope>
    <source>
        <strain evidence="6 7">DSM 26377</strain>
    </source>
</reference>
<dbReference type="InterPro" id="IPR005119">
    <property type="entry name" value="LysR_subst-bd"/>
</dbReference>
<dbReference type="OrthoDB" id="5289754at2"/>
<dbReference type="SUPFAM" id="SSF53850">
    <property type="entry name" value="Periplasmic binding protein-like II"/>
    <property type="match status" value="1"/>
</dbReference>
<keyword evidence="7" id="KW-1185">Reference proteome</keyword>
<dbReference type="InterPro" id="IPR036390">
    <property type="entry name" value="WH_DNA-bd_sf"/>
</dbReference>
<dbReference type="InterPro" id="IPR036388">
    <property type="entry name" value="WH-like_DNA-bd_sf"/>
</dbReference>
<dbReference type="PANTHER" id="PTHR30346">
    <property type="entry name" value="TRANSCRIPTIONAL DUAL REGULATOR HCAR-RELATED"/>
    <property type="match status" value="1"/>
</dbReference>
<dbReference type="GO" id="GO:0032993">
    <property type="term" value="C:protein-DNA complex"/>
    <property type="evidence" value="ECO:0007669"/>
    <property type="project" value="TreeGrafter"/>
</dbReference>
<feature type="domain" description="HTH lysR-type" evidence="5">
    <location>
        <begin position="6"/>
        <end position="63"/>
    </location>
</feature>
<keyword evidence="3 6" id="KW-0238">DNA-binding</keyword>
<dbReference type="FunFam" id="1.10.10.10:FF:000001">
    <property type="entry name" value="LysR family transcriptional regulator"/>
    <property type="match status" value="1"/>
</dbReference>
<name>A0A4R7PD23_9GAMM</name>
<dbReference type="Gene3D" id="1.10.10.10">
    <property type="entry name" value="Winged helix-like DNA-binding domain superfamily/Winged helix DNA-binding domain"/>
    <property type="match status" value="1"/>
</dbReference>
<evidence type="ECO:0000256" key="2">
    <source>
        <dbReference type="ARBA" id="ARBA00023015"/>
    </source>
</evidence>
<dbReference type="Proteomes" id="UP000295341">
    <property type="component" value="Unassembled WGS sequence"/>
</dbReference>
<dbReference type="GO" id="GO:0003700">
    <property type="term" value="F:DNA-binding transcription factor activity"/>
    <property type="evidence" value="ECO:0007669"/>
    <property type="project" value="InterPro"/>
</dbReference>
<organism evidence="6 7">
    <name type="scientific">Panacagrimonas perspica</name>
    <dbReference type="NCBI Taxonomy" id="381431"/>
    <lineage>
        <taxon>Bacteria</taxon>
        <taxon>Pseudomonadati</taxon>
        <taxon>Pseudomonadota</taxon>
        <taxon>Gammaproteobacteria</taxon>
        <taxon>Nevskiales</taxon>
        <taxon>Nevskiaceae</taxon>
        <taxon>Panacagrimonas</taxon>
    </lineage>
</organism>
<dbReference type="GO" id="GO:0003677">
    <property type="term" value="F:DNA binding"/>
    <property type="evidence" value="ECO:0007669"/>
    <property type="project" value="UniProtKB-KW"/>
</dbReference>
<dbReference type="EMBL" id="SOBT01000008">
    <property type="protein sequence ID" value="TDU31632.1"/>
    <property type="molecule type" value="Genomic_DNA"/>
</dbReference>
<dbReference type="PROSITE" id="PS50931">
    <property type="entry name" value="HTH_LYSR"/>
    <property type="match status" value="1"/>
</dbReference>
<keyword evidence="2" id="KW-0805">Transcription regulation</keyword>
<dbReference type="Gene3D" id="3.40.190.10">
    <property type="entry name" value="Periplasmic binding protein-like II"/>
    <property type="match status" value="2"/>
</dbReference>